<dbReference type="InterPro" id="IPR036206">
    <property type="entry name" value="ThiamineP_synth_sf"/>
</dbReference>
<name>A0ABU3K3H2_9BACT</name>
<evidence type="ECO:0000256" key="4">
    <source>
        <dbReference type="ARBA" id="ARBA00022842"/>
    </source>
</evidence>
<evidence type="ECO:0000256" key="6">
    <source>
        <dbReference type="ARBA" id="ARBA00047334"/>
    </source>
</evidence>
<feature type="binding site" evidence="9">
    <location>
        <begin position="39"/>
        <end position="43"/>
    </location>
    <ligand>
        <name>4-amino-2-methyl-5-(diphosphooxymethyl)pyrimidine</name>
        <dbReference type="ChEBI" id="CHEBI:57841"/>
    </ligand>
</feature>
<gene>
    <name evidence="9 13" type="primary">thiE</name>
    <name evidence="13" type="ORF">PPG34_01040</name>
</gene>
<evidence type="ECO:0000256" key="3">
    <source>
        <dbReference type="ARBA" id="ARBA00022723"/>
    </source>
</evidence>
<evidence type="ECO:0000259" key="12">
    <source>
        <dbReference type="Pfam" id="PF02581"/>
    </source>
</evidence>
<keyword evidence="4 9" id="KW-0460">Magnesium</keyword>
<dbReference type="EC" id="2.5.1.3" evidence="9"/>
<evidence type="ECO:0000256" key="8">
    <source>
        <dbReference type="ARBA" id="ARBA00047883"/>
    </source>
</evidence>
<keyword evidence="3 9" id="KW-0479">Metal-binding</keyword>
<dbReference type="Proteomes" id="UP001250932">
    <property type="component" value="Unassembled WGS sequence"/>
</dbReference>
<dbReference type="InterPro" id="IPR013785">
    <property type="entry name" value="Aldolase_TIM"/>
</dbReference>
<comment type="function">
    <text evidence="9">Condenses 4-methyl-5-(beta-hydroxyethyl)thiazole monophosphate (THZ-P) and 2-methyl-4-amino-5-hydroxymethyl pyrimidine pyrophosphate (HMP-PP) to form thiamine monophosphate (TMP).</text>
</comment>
<reference evidence="13 14" key="1">
    <citation type="journal article" date="2023" name="ISME J.">
        <title>Cultivation and genomic characterization of novel and ubiquitous marine nitrite-oxidizing bacteria from the Nitrospirales.</title>
        <authorList>
            <person name="Mueller A.J."/>
            <person name="Daebeler A."/>
            <person name="Herbold C.W."/>
            <person name="Kirkegaard R.H."/>
            <person name="Daims H."/>
        </authorList>
    </citation>
    <scope>NUCLEOTIDE SEQUENCE [LARGE SCALE GENOMIC DNA]</scope>
    <source>
        <strain evidence="13 14">EB</strain>
    </source>
</reference>
<dbReference type="CDD" id="cd00564">
    <property type="entry name" value="TMP_TenI"/>
    <property type="match status" value="1"/>
</dbReference>
<dbReference type="InterPro" id="IPR034291">
    <property type="entry name" value="TMP_synthase"/>
</dbReference>
<feature type="binding site" evidence="9">
    <location>
        <position position="167"/>
    </location>
    <ligand>
        <name>2-[(2R,5Z)-2-carboxy-4-methylthiazol-5(2H)-ylidene]ethyl phosphate</name>
        <dbReference type="ChEBI" id="CHEBI:62899"/>
    </ligand>
</feature>
<evidence type="ECO:0000256" key="1">
    <source>
        <dbReference type="ARBA" id="ARBA00005165"/>
    </source>
</evidence>
<sequence length="211" mass="23151">MSSSRLPSLYVVTDRTQVADANLLPVLEHLIPLGGIMLQLREKDLPTRILLEWARTIVSWCRRYQVPFLINDRVDIAMATDAHGVHLRESSLPVKKVRQCVGEHRLIGVSVHSIEEAIQQEKEGADFVVLGPIYDTPSKRAYGPSLGISVLEEATLQCHIPIYAIGGIDLSRVEALKKAGAYGVAVISSIFQSDSPGEAVKNYTTQLGVPI</sequence>
<dbReference type="Gene3D" id="3.20.20.70">
    <property type="entry name" value="Aldolase class I"/>
    <property type="match status" value="1"/>
</dbReference>
<comment type="caution">
    <text evidence="9">Lacks conserved residue(s) required for the propagation of feature annotation.</text>
</comment>
<evidence type="ECO:0000256" key="2">
    <source>
        <dbReference type="ARBA" id="ARBA00022679"/>
    </source>
</evidence>
<evidence type="ECO:0000256" key="11">
    <source>
        <dbReference type="RuleBase" id="RU004253"/>
    </source>
</evidence>
<accession>A0ABU3K3H2</accession>
<keyword evidence="5 9" id="KW-0784">Thiamine biosynthesis</keyword>
<dbReference type="HAMAP" id="MF_00097">
    <property type="entry name" value="TMP_synthase"/>
    <property type="match status" value="1"/>
</dbReference>
<evidence type="ECO:0000256" key="10">
    <source>
        <dbReference type="RuleBase" id="RU003826"/>
    </source>
</evidence>
<evidence type="ECO:0000256" key="9">
    <source>
        <dbReference type="HAMAP-Rule" id="MF_00097"/>
    </source>
</evidence>
<feature type="binding site" evidence="9">
    <location>
        <position position="71"/>
    </location>
    <ligand>
        <name>4-amino-2-methyl-5-(diphosphooxymethyl)pyrimidine</name>
        <dbReference type="ChEBI" id="CHEBI:57841"/>
    </ligand>
</feature>
<comment type="caution">
    <text evidence="13">The sequence shown here is derived from an EMBL/GenBank/DDBJ whole genome shotgun (WGS) entry which is preliminary data.</text>
</comment>
<evidence type="ECO:0000256" key="5">
    <source>
        <dbReference type="ARBA" id="ARBA00022977"/>
    </source>
</evidence>
<proteinExistence type="inferred from homology"/>
<keyword evidence="2 9" id="KW-0808">Transferase</keyword>
<dbReference type="RefSeq" id="WP_313831272.1">
    <property type="nucleotide sequence ID" value="NZ_JAQOUE010000001.1"/>
</dbReference>
<organism evidence="13 14">
    <name type="scientific">Candidatus Nitronereus thalassa</name>
    <dbReference type="NCBI Taxonomy" id="3020898"/>
    <lineage>
        <taxon>Bacteria</taxon>
        <taxon>Pseudomonadati</taxon>
        <taxon>Nitrospirota</taxon>
        <taxon>Nitrospiria</taxon>
        <taxon>Nitrospirales</taxon>
        <taxon>Nitrospiraceae</taxon>
        <taxon>Candidatus Nitronereus</taxon>
    </lineage>
</organism>
<comment type="catalytic activity">
    <reaction evidence="7 9 10">
        <text>2-(2-carboxy-4-methylthiazol-5-yl)ethyl phosphate + 4-amino-2-methyl-5-(diphosphooxymethyl)pyrimidine + 2 H(+) = thiamine phosphate + CO2 + diphosphate</text>
        <dbReference type="Rhea" id="RHEA:47848"/>
        <dbReference type="ChEBI" id="CHEBI:15378"/>
        <dbReference type="ChEBI" id="CHEBI:16526"/>
        <dbReference type="ChEBI" id="CHEBI:33019"/>
        <dbReference type="ChEBI" id="CHEBI:37575"/>
        <dbReference type="ChEBI" id="CHEBI:57841"/>
        <dbReference type="ChEBI" id="CHEBI:62890"/>
        <dbReference type="EC" id="2.5.1.3"/>
    </reaction>
</comment>
<evidence type="ECO:0000313" key="13">
    <source>
        <dbReference type="EMBL" id="MDT7040913.1"/>
    </source>
</evidence>
<evidence type="ECO:0000256" key="7">
    <source>
        <dbReference type="ARBA" id="ARBA00047851"/>
    </source>
</evidence>
<feature type="binding site" evidence="9">
    <location>
        <begin position="187"/>
        <end position="188"/>
    </location>
    <ligand>
        <name>2-[(2R,5Z)-2-carboxy-4-methylthiazol-5(2H)-ylidene]ethyl phosphate</name>
        <dbReference type="ChEBI" id="CHEBI:62899"/>
    </ligand>
</feature>
<dbReference type="InterPro" id="IPR022998">
    <property type="entry name" value="ThiamineP_synth_TenI"/>
</dbReference>
<dbReference type="PANTHER" id="PTHR20857:SF15">
    <property type="entry name" value="THIAMINE-PHOSPHATE SYNTHASE"/>
    <property type="match status" value="1"/>
</dbReference>
<dbReference type="PANTHER" id="PTHR20857">
    <property type="entry name" value="THIAMINE-PHOSPHATE PYROPHOSPHORYLASE"/>
    <property type="match status" value="1"/>
</dbReference>
<comment type="cofactor">
    <cofactor evidence="9">
        <name>Mg(2+)</name>
        <dbReference type="ChEBI" id="CHEBI:18420"/>
    </cofactor>
    <text evidence="9">Binds 1 Mg(2+) ion per subunit.</text>
</comment>
<comment type="catalytic activity">
    <reaction evidence="6 9 10">
        <text>4-methyl-5-(2-phosphooxyethyl)-thiazole + 4-amino-2-methyl-5-(diphosphooxymethyl)pyrimidine + H(+) = thiamine phosphate + diphosphate</text>
        <dbReference type="Rhea" id="RHEA:22328"/>
        <dbReference type="ChEBI" id="CHEBI:15378"/>
        <dbReference type="ChEBI" id="CHEBI:33019"/>
        <dbReference type="ChEBI" id="CHEBI:37575"/>
        <dbReference type="ChEBI" id="CHEBI:57841"/>
        <dbReference type="ChEBI" id="CHEBI:58296"/>
        <dbReference type="EC" id="2.5.1.3"/>
    </reaction>
</comment>
<comment type="pathway">
    <text evidence="1 9 11">Cofactor biosynthesis; thiamine diphosphate biosynthesis; thiamine phosphate from 4-amino-2-methyl-5-diphosphomethylpyrimidine and 4-methyl-5-(2-phosphoethyl)-thiazole: step 1/1.</text>
</comment>
<feature type="domain" description="Thiamine phosphate synthase/TenI" evidence="12">
    <location>
        <begin position="9"/>
        <end position="190"/>
    </location>
</feature>
<keyword evidence="14" id="KW-1185">Reference proteome</keyword>
<feature type="binding site" evidence="9">
    <location>
        <position position="139"/>
    </location>
    <ligand>
        <name>4-amino-2-methyl-5-(diphosphooxymethyl)pyrimidine</name>
        <dbReference type="ChEBI" id="CHEBI:57841"/>
    </ligand>
</feature>
<dbReference type="Pfam" id="PF02581">
    <property type="entry name" value="TMP-TENI"/>
    <property type="match status" value="1"/>
</dbReference>
<feature type="binding site" evidence="9">
    <location>
        <position position="110"/>
    </location>
    <ligand>
        <name>4-amino-2-methyl-5-(diphosphooxymethyl)pyrimidine</name>
        <dbReference type="ChEBI" id="CHEBI:57841"/>
    </ligand>
</feature>
<dbReference type="GO" id="GO:0004789">
    <property type="term" value="F:thiamine-phosphate diphosphorylase activity"/>
    <property type="evidence" value="ECO:0007669"/>
    <property type="project" value="UniProtKB-EC"/>
</dbReference>
<comment type="catalytic activity">
    <reaction evidence="8 9 10">
        <text>2-[(2R,5Z)-2-carboxy-4-methylthiazol-5(2H)-ylidene]ethyl phosphate + 4-amino-2-methyl-5-(diphosphooxymethyl)pyrimidine + 2 H(+) = thiamine phosphate + CO2 + diphosphate</text>
        <dbReference type="Rhea" id="RHEA:47844"/>
        <dbReference type="ChEBI" id="CHEBI:15378"/>
        <dbReference type="ChEBI" id="CHEBI:16526"/>
        <dbReference type="ChEBI" id="CHEBI:33019"/>
        <dbReference type="ChEBI" id="CHEBI:37575"/>
        <dbReference type="ChEBI" id="CHEBI:57841"/>
        <dbReference type="ChEBI" id="CHEBI:62899"/>
        <dbReference type="EC" id="2.5.1.3"/>
    </reaction>
</comment>
<dbReference type="EMBL" id="JAQOUE010000001">
    <property type="protein sequence ID" value="MDT7040913.1"/>
    <property type="molecule type" value="Genomic_DNA"/>
</dbReference>
<feature type="binding site" evidence="9">
    <location>
        <position position="72"/>
    </location>
    <ligand>
        <name>Mg(2+)</name>
        <dbReference type="ChEBI" id="CHEBI:18420"/>
    </ligand>
</feature>
<dbReference type="SUPFAM" id="SSF51391">
    <property type="entry name" value="Thiamin phosphate synthase"/>
    <property type="match status" value="1"/>
</dbReference>
<comment type="similarity">
    <text evidence="9 10">Belongs to the thiamine-phosphate synthase family.</text>
</comment>
<feature type="binding site" evidence="9">
    <location>
        <begin position="136"/>
        <end position="138"/>
    </location>
    <ligand>
        <name>2-[(2R,5Z)-2-carboxy-4-methylthiazol-5(2H)-ylidene]ethyl phosphate</name>
        <dbReference type="ChEBI" id="CHEBI:62899"/>
    </ligand>
</feature>
<protein>
    <recommendedName>
        <fullName evidence="9">Thiamine-phosphate synthase</fullName>
        <shortName evidence="9">TP synthase</shortName>
        <shortName evidence="9">TPS</shortName>
        <ecNumber evidence="9">2.5.1.3</ecNumber>
    </recommendedName>
    <alternativeName>
        <fullName evidence="9">Thiamine-phosphate pyrophosphorylase</fullName>
        <shortName evidence="9">TMP pyrophosphorylase</shortName>
        <shortName evidence="9">TMP-PPase</shortName>
    </alternativeName>
</protein>
<evidence type="ECO:0000313" key="14">
    <source>
        <dbReference type="Proteomes" id="UP001250932"/>
    </source>
</evidence>
<dbReference type="NCBIfam" id="TIGR00693">
    <property type="entry name" value="thiE"/>
    <property type="match status" value="1"/>
</dbReference>